<dbReference type="PROSITE" id="PS51257">
    <property type="entry name" value="PROKAR_LIPOPROTEIN"/>
    <property type="match status" value="1"/>
</dbReference>
<reference evidence="2" key="1">
    <citation type="submission" date="2020-07" db="EMBL/GenBank/DDBJ databases">
        <title>Multicomponent nature underlies the extraordinary mechanical properties of spider dragline silk.</title>
        <authorList>
            <person name="Kono N."/>
            <person name="Nakamura H."/>
            <person name="Mori M."/>
            <person name="Yoshida Y."/>
            <person name="Ohtoshi R."/>
            <person name="Malay A.D."/>
            <person name="Moran D.A.P."/>
            <person name="Tomita M."/>
            <person name="Numata K."/>
            <person name="Arakawa K."/>
        </authorList>
    </citation>
    <scope>NUCLEOTIDE SEQUENCE</scope>
</reference>
<keyword evidence="1" id="KW-0472">Membrane</keyword>
<protein>
    <submittedName>
        <fullName evidence="2">Uncharacterized protein</fullName>
    </submittedName>
</protein>
<proteinExistence type="predicted"/>
<evidence type="ECO:0000313" key="3">
    <source>
        <dbReference type="Proteomes" id="UP000887116"/>
    </source>
</evidence>
<evidence type="ECO:0000313" key="2">
    <source>
        <dbReference type="EMBL" id="GFR22217.1"/>
    </source>
</evidence>
<dbReference type="EMBL" id="BMAO01028125">
    <property type="protein sequence ID" value="GFR22217.1"/>
    <property type="molecule type" value="Genomic_DNA"/>
</dbReference>
<accession>A0A8X6HEE7</accession>
<dbReference type="AlphaFoldDB" id="A0A8X6HEE7"/>
<dbReference type="Proteomes" id="UP000887116">
    <property type="component" value="Unassembled WGS sequence"/>
</dbReference>
<feature type="transmembrane region" description="Helical" evidence="1">
    <location>
        <begin position="20"/>
        <end position="40"/>
    </location>
</feature>
<organism evidence="2 3">
    <name type="scientific">Trichonephila clavata</name>
    <name type="common">Joro spider</name>
    <name type="synonym">Nephila clavata</name>
    <dbReference type="NCBI Taxonomy" id="2740835"/>
    <lineage>
        <taxon>Eukaryota</taxon>
        <taxon>Metazoa</taxon>
        <taxon>Ecdysozoa</taxon>
        <taxon>Arthropoda</taxon>
        <taxon>Chelicerata</taxon>
        <taxon>Arachnida</taxon>
        <taxon>Araneae</taxon>
        <taxon>Araneomorphae</taxon>
        <taxon>Entelegynae</taxon>
        <taxon>Araneoidea</taxon>
        <taxon>Nephilidae</taxon>
        <taxon>Trichonephila</taxon>
    </lineage>
</organism>
<keyword evidence="1" id="KW-1133">Transmembrane helix</keyword>
<keyword evidence="3" id="KW-1185">Reference proteome</keyword>
<evidence type="ECO:0000256" key="1">
    <source>
        <dbReference type="SAM" id="Phobius"/>
    </source>
</evidence>
<sequence length="102" mass="11579">MVLERDLPFVLSSLTTKGGGYSVITLSCTIFVAYTAFVIIRYDVWISWINGKPIKGIPERYNRSREQDILTYSKECHERDFSHFQSSNPGQSCPAMLLGNRG</sequence>
<comment type="caution">
    <text evidence="2">The sequence shown here is derived from an EMBL/GenBank/DDBJ whole genome shotgun (WGS) entry which is preliminary data.</text>
</comment>
<keyword evidence="1" id="KW-0812">Transmembrane</keyword>
<gene>
    <name evidence="2" type="ORF">TNCT_726341</name>
</gene>
<name>A0A8X6HEE7_TRICU</name>